<feature type="region of interest" description="Disordered" evidence="1">
    <location>
        <begin position="1"/>
        <end position="77"/>
    </location>
</feature>
<dbReference type="OrthoDB" id="2195253at2759"/>
<evidence type="ECO:0000313" key="4">
    <source>
        <dbReference type="Proteomes" id="UP000011081"/>
    </source>
</evidence>
<feature type="compositionally biased region" description="Basic and acidic residues" evidence="1">
    <location>
        <begin position="52"/>
        <end position="77"/>
    </location>
</feature>
<dbReference type="OMA" id="QTEIHIP"/>
<keyword evidence="4" id="KW-1185">Reference proteome</keyword>
<keyword evidence="2" id="KW-0812">Transmembrane</keyword>
<dbReference type="EMBL" id="GL877411">
    <property type="protein sequence ID" value="ELA47829.1"/>
    <property type="molecule type" value="Genomic_DNA"/>
</dbReference>
<dbReference type="AlphaFoldDB" id="L2GW21"/>
<dbReference type="InParanoid" id="L2GW21"/>
<sequence>MPESEKKEETKKDEVKNEEPQKDEAKNEDQPTKEESSKKSSVGSKTSVKNAEPVEEKPEETKKTEIPIPKMKNEKMQQKGVLMQNDILTIQVDDMVDYIKNRKDMENLKEGERLEPFIIFLNSRFISTVKHNIRMKRAKTGIVVVLLLIVVSVICFFLGKIVSS</sequence>
<gene>
    <name evidence="3" type="ORF">VCUG_00671</name>
</gene>
<feature type="compositionally biased region" description="Basic and acidic residues" evidence="1">
    <location>
        <begin position="1"/>
        <end position="38"/>
    </location>
</feature>
<organism evidence="3 4">
    <name type="scientific">Vavraia culicis (isolate floridensis)</name>
    <name type="common">Microsporidian parasite</name>
    <dbReference type="NCBI Taxonomy" id="948595"/>
    <lineage>
        <taxon>Eukaryota</taxon>
        <taxon>Fungi</taxon>
        <taxon>Fungi incertae sedis</taxon>
        <taxon>Microsporidia</taxon>
        <taxon>Pleistophoridae</taxon>
        <taxon>Vavraia</taxon>
    </lineage>
</organism>
<feature type="compositionally biased region" description="Low complexity" evidence="1">
    <location>
        <begin position="39"/>
        <end position="49"/>
    </location>
</feature>
<feature type="transmembrane region" description="Helical" evidence="2">
    <location>
        <begin position="140"/>
        <end position="162"/>
    </location>
</feature>
<accession>L2GW21</accession>
<proteinExistence type="predicted"/>
<evidence type="ECO:0000313" key="3">
    <source>
        <dbReference type="EMBL" id="ELA47829.1"/>
    </source>
</evidence>
<name>L2GW21_VAVCU</name>
<evidence type="ECO:0000256" key="2">
    <source>
        <dbReference type="SAM" id="Phobius"/>
    </source>
</evidence>
<dbReference type="VEuPathDB" id="MicrosporidiaDB:VCUG_00671"/>
<protein>
    <submittedName>
        <fullName evidence="3">Uncharacterized protein</fullName>
    </submittedName>
</protein>
<evidence type="ECO:0000256" key="1">
    <source>
        <dbReference type="SAM" id="MobiDB-lite"/>
    </source>
</evidence>
<keyword evidence="2" id="KW-1133">Transmembrane helix</keyword>
<dbReference type="GeneID" id="19878556"/>
<dbReference type="HOGENOM" id="CLU_1673534_0_0_1"/>
<reference evidence="4" key="1">
    <citation type="submission" date="2011-03" db="EMBL/GenBank/DDBJ databases">
        <title>The genome sequence of Vavraia culicis strain floridensis.</title>
        <authorList>
            <consortium name="The Broad Institute Genome Sequencing Platform"/>
            <person name="Cuomo C."/>
            <person name="Becnel J."/>
            <person name="Sanscrainte N."/>
            <person name="Young S.K."/>
            <person name="Zeng Q."/>
            <person name="Gargeya S."/>
            <person name="Fitzgerald M."/>
            <person name="Haas B."/>
            <person name="Abouelleil A."/>
            <person name="Alvarado L."/>
            <person name="Arachchi H.M."/>
            <person name="Berlin A."/>
            <person name="Chapman S.B."/>
            <person name="Gearin G."/>
            <person name="Goldberg J."/>
            <person name="Griggs A."/>
            <person name="Gujja S."/>
            <person name="Hansen M."/>
            <person name="Heiman D."/>
            <person name="Howarth C."/>
            <person name="Larimer J."/>
            <person name="Lui A."/>
            <person name="MacDonald P.J.P."/>
            <person name="McCowen C."/>
            <person name="Montmayeur A."/>
            <person name="Murphy C."/>
            <person name="Neiman D."/>
            <person name="Pearson M."/>
            <person name="Priest M."/>
            <person name="Roberts A."/>
            <person name="Saif S."/>
            <person name="Shea T."/>
            <person name="Sisk P."/>
            <person name="Stolte C."/>
            <person name="Sykes S."/>
            <person name="Wortman J."/>
            <person name="Nusbaum C."/>
            <person name="Birren B."/>
        </authorList>
    </citation>
    <scope>NUCLEOTIDE SEQUENCE [LARGE SCALE GENOMIC DNA]</scope>
    <source>
        <strain evidence="4">floridensis</strain>
    </source>
</reference>
<dbReference type="RefSeq" id="XP_008073692.1">
    <property type="nucleotide sequence ID" value="XM_008075501.1"/>
</dbReference>
<keyword evidence="2" id="KW-0472">Membrane</keyword>
<dbReference type="Proteomes" id="UP000011081">
    <property type="component" value="Unassembled WGS sequence"/>
</dbReference>